<sequence length="92" mass="10086">MRIAQLSLGGVLIVGAGIMGPLPGPGGVFLFAGGMILILRNSQRAKLKWARLKRRWPRTGHLVDRVMRRPSALRRHARAKAAPTVDRRAAVD</sequence>
<dbReference type="EMBL" id="VOQR01000001">
    <property type="protein sequence ID" value="TXC69919.1"/>
    <property type="molecule type" value="Genomic_DNA"/>
</dbReference>
<feature type="region of interest" description="Disordered" evidence="1">
    <location>
        <begin position="73"/>
        <end position="92"/>
    </location>
</feature>
<organism evidence="3 4">
    <name type="scientific">Sphingomonas ginsenosidivorax</name>
    <dbReference type="NCBI Taxonomy" id="862135"/>
    <lineage>
        <taxon>Bacteria</taxon>
        <taxon>Pseudomonadati</taxon>
        <taxon>Pseudomonadota</taxon>
        <taxon>Alphaproteobacteria</taxon>
        <taxon>Sphingomonadales</taxon>
        <taxon>Sphingomonadaceae</taxon>
        <taxon>Sphingomonas</taxon>
    </lineage>
</organism>
<evidence type="ECO:0000256" key="2">
    <source>
        <dbReference type="SAM" id="Phobius"/>
    </source>
</evidence>
<dbReference type="OrthoDB" id="7594663at2"/>
<dbReference type="Proteomes" id="UP000321250">
    <property type="component" value="Unassembled WGS sequence"/>
</dbReference>
<evidence type="ECO:0000313" key="4">
    <source>
        <dbReference type="Proteomes" id="UP000321250"/>
    </source>
</evidence>
<keyword evidence="2" id="KW-0812">Transmembrane</keyword>
<gene>
    <name evidence="3" type="ORF">FSB78_02310</name>
</gene>
<feature type="transmembrane region" description="Helical" evidence="2">
    <location>
        <begin position="12"/>
        <end position="39"/>
    </location>
</feature>
<dbReference type="RefSeq" id="WP_147079638.1">
    <property type="nucleotide sequence ID" value="NZ_VOQR01000001.1"/>
</dbReference>
<accession>A0A5C6UAY6</accession>
<keyword evidence="2" id="KW-1133">Transmembrane helix</keyword>
<keyword evidence="2" id="KW-0472">Membrane</keyword>
<protein>
    <recommendedName>
        <fullName evidence="5">Transmembrane protein (PGPGW)</fullName>
    </recommendedName>
</protein>
<comment type="caution">
    <text evidence="3">The sequence shown here is derived from an EMBL/GenBank/DDBJ whole genome shotgun (WGS) entry which is preliminary data.</text>
</comment>
<keyword evidence="4" id="KW-1185">Reference proteome</keyword>
<evidence type="ECO:0008006" key="5">
    <source>
        <dbReference type="Google" id="ProtNLM"/>
    </source>
</evidence>
<proteinExistence type="predicted"/>
<dbReference type="AlphaFoldDB" id="A0A5C6UAY6"/>
<name>A0A5C6UAY6_9SPHN</name>
<evidence type="ECO:0000313" key="3">
    <source>
        <dbReference type="EMBL" id="TXC69919.1"/>
    </source>
</evidence>
<evidence type="ECO:0000256" key="1">
    <source>
        <dbReference type="SAM" id="MobiDB-lite"/>
    </source>
</evidence>
<reference evidence="3 4" key="1">
    <citation type="journal article" date="2013" name="Antonie Van Leeuwenhoek">
        <title>Sphingomonas ginsenosidivorax sp. nov., with the ability to transform ginsenosides.</title>
        <authorList>
            <person name="Jin X.F."/>
            <person name="Kim J.K."/>
            <person name="Liu Q.M."/>
            <person name="Kang M.S."/>
            <person name="He D."/>
            <person name="Jin F.X."/>
            <person name="Kim S.C."/>
            <person name="Im W.T."/>
        </authorList>
    </citation>
    <scope>NUCLEOTIDE SEQUENCE [LARGE SCALE GENOMIC DNA]</scope>
    <source>
        <strain evidence="3 4">KHI67</strain>
    </source>
</reference>